<name>A0ABV0KPW8_9CYAN</name>
<dbReference type="Gene3D" id="3.40.50.1460">
    <property type="match status" value="1"/>
</dbReference>
<gene>
    <name evidence="4" type="ORF">NDI38_21705</name>
</gene>
<dbReference type="Gene3D" id="1.25.40.620">
    <property type="match status" value="1"/>
</dbReference>
<dbReference type="RefSeq" id="WP_190449822.1">
    <property type="nucleotide sequence ID" value="NZ_JAMPLM010000026.1"/>
</dbReference>
<dbReference type="InterPro" id="IPR018247">
    <property type="entry name" value="EF_Hand_1_Ca_BS"/>
</dbReference>
<dbReference type="PANTHER" id="PTHR34800">
    <property type="entry name" value="TETRAPYRROLE-BINDING PROTEIN, CHLOROPLASTIC"/>
    <property type="match status" value="1"/>
</dbReference>
<dbReference type="InterPro" id="IPR029030">
    <property type="entry name" value="Caspase-like_dom_sf"/>
</dbReference>
<evidence type="ECO:0000313" key="4">
    <source>
        <dbReference type="EMBL" id="MEP1061051.1"/>
    </source>
</evidence>
<keyword evidence="5" id="KW-1185">Reference proteome</keyword>
<keyword evidence="1" id="KW-0175">Coiled coil</keyword>
<accession>A0ABV0KPW8</accession>
<dbReference type="InterPro" id="IPR008629">
    <property type="entry name" value="GUN4-like"/>
</dbReference>
<dbReference type="InterPro" id="IPR037215">
    <property type="entry name" value="GUN4-like_sf"/>
</dbReference>
<feature type="domain" description="Peptidase C14 caspase" evidence="2">
    <location>
        <begin position="3"/>
        <end position="229"/>
    </location>
</feature>
<feature type="domain" description="GUN4-like" evidence="3">
    <location>
        <begin position="597"/>
        <end position="737"/>
    </location>
</feature>
<dbReference type="Pfam" id="PF05419">
    <property type="entry name" value="GUN4"/>
    <property type="match status" value="1"/>
</dbReference>
<dbReference type="Pfam" id="PF00656">
    <property type="entry name" value="Peptidase_C14"/>
    <property type="match status" value="1"/>
</dbReference>
<evidence type="ECO:0000313" key="5">
    <source>
        <dbReference type="Proteomes" id="UP001476950"/>
    </source>
</evidence>
<evidence type="ECO:0000256" key="1">
    <source>
        <dbReference type="SAM" id="Coils"/>
    </source>
</evidence>
<dbReference type="PROSITE" id="PS00018">
    <property type="entry name" value="EF_HAND_1"/>
    <property type="match status" value="1"/>
</dbReference>
<sequence>MAKIALLIGVSEYEPGLNPLPAAVKDIAAMQRVLLDPEMGGFDEAKPLANPDPQAMQYEIETLFSGCTKDDLVLLFFSGHGIKDDSGRLYFASRITQKNAKGDLMRSTAVPTSFVHDIMNNSRCKRQAIILDCCFSGAFDPALRAKDDGSVDLQSQLGAEGRVVLTSSSSTEYSFEQQGSELSIYTRYLVEGIETGAGDRNEDGFVSVLELHEYAASKVQETAPKMTPKIIVLKDKGFEIVLAKAKVTDPKLKYRKAALRYANAGTIPPRGQAILKILRQQLGLTLEEATEIEVEVLRPYQERLANLQRYRETLIAEADYEYPLSEFAREDLNTLQQMLGLRDEDILPIQQAVEAQFAQQSAAYQQNLFQYEQVLNDAIQREFPFSQQTHQELGNLQQSLGLRDEDIARARQPLVQPAEVRYQEKLRQEANRQRQEQARVEYENRLRRYEEEFTKAIAAQYPLDSFVRDGLTKFQQSLELSDKDVARIEAPLVAPQEATYQEQRRKEAERQLELKRQQKLEQQRQQQLEQEGVEKLRQMEAQERQWQEAEELKRQQIEAERLRQEELERQWVLEQQRREKLPRRQAAQTASANELASEKGIDYTRLRDLLKAGQWQEADKETGNVMLKATGQEERGYLLADDMEQFPCTDLRTIDQLWVKYSDGKFGFSVQKKIWEEVGQNVEEFNVAVGWRVSKIRIRERVVLWMKREEQEETWEWVASLTFSLGAPKGHLPGGWRQRGGGWSALAFRLIKCNL</sequence>
<dbReference type="EMBL" id="JAMPLM010000026">
    <property type="protein sequence ID" value="MEP1061051.1"/>
    <property type="molecule type" value="Genomic_DNA"/>
</dbReference>
<protein>
    <submittedName>
        <fullName evidence="4">GUN4 domain-containing protein</fullName>
    </submittedName>
</protein>
<dbReference type="PANTHER" id="PTHR34800:SF1">
    <property type="entry name" value="TETRAPYRROLE-BINDING PROTEIN, CHLOROPLASTIC"/>
    <property type="match status" value="1"/>
</dbReference>
<evidence type="ECO:0000259" key="2">
    <source>
        <dbReference type="Pfam" id="PF00656"/>
    </source>
</evidence>
<evidence type="ECO:0000259" key="3">
    <source>
        <dbReference type="Pfam" id="PF05419"/>
    </source>
</evidence>
<feature type="coiled-coil region" evidence="1">
    <location>
        <begin position="423"/>
        <end position="459"/>
    </location>
</feature>
<comment type="caution">
    <text evidence="4">The sequence shown here is derived from an EMBL/GenBank/DDBJ whole genome shotgun (WGS) entry which is preliminary data.</text>
</comment>
<dbReference type="SUPFAM" id="SSF52129">
    <property type="entry name" value="Caspase-like"/>
    <property type="match status" value="1"/>
</dbReference>
<dbReference type="CDD" id="cd16383">
    <property type="entry name" value="GUN4"/>
    <property type="match status" value="1"/>
</dbReference>
<dbReference type="Gene3D" id="1.10.10.1770">
    <property type="entry name" value="Gun4-like"/>
    <property type="match status" value="1"/>
</dbReference>
<proteinExistence type="predicted"/>
<dbReference type="SUPFAM" id="SSF140869">
    <property type="entry name" value="GUN4-like"/>
    <property type="match status" value="1"/>
</dbReference>
<dbReference type="NCBIfam" id="NF047832">
    <property type="entry name" value="caspase_w_EACC1"/>
    <property type="match status" value="1"/>
</dbReference>
<organism evidence="4 5">
    <name type="scientific">Stenomitos frigidus AS-A4</name>
    <dbReference type="NCBI Taxonomy" id="2933935"/>
    <lineage>
        <taxon>Bacteria</taxon>
        <taxon>Bacillati</taxon>
        <taxon>Cyanobacteriota</taxon>
        <taxon>Cyanophyceae</taxon>
        <taxon>Leptolyngbyales</taxon>
        <taxon>Leptolyngbyaceae</taxon>
        <taxon>Stenomitos</taxon>
    </lineage>
</organism>
<reference evidence="4 5" key="1">
    <citation type="submission" date="2022-04" db="EMBL/GenBank/DDBJ databases">
        <title>Positive selection, recombination, and allopatry shape intraspecific diversity of widespread and dominant cyanobacteria.</title>
        <authorList>
            <person name="Wei J."/>
            <person name="Shu W."/>
            <person name="Hu C."/>
        </authorList>
    </citation>
    <scope>NUCLEOTIDE SEQUENCE [LARGE SCALE GENOMIC DNA]</scope>
    <source>
        <strain evidence="4 5">AS-A4</strain>
    </source>
</reference>
<dbReference type="Proteomes" id="UP001476950">
    <property type="component" value="Unassembled WGS sequence"/>
</dbReference>
<dbReference type="InterPro" id="IPR011600">
    <property type="entry name" value="Pept_C14_caspase"/>
</dbReference>
<feature type="coiled-coil region" evidence="1">
    <location>
        <begin position="498"/>
        <end position="570"/>
    </location>
</feature>